<dbReference type="GO" id="GO:0008046">
    <property type="term" value="F:axon guidance receptor activity"/>
    <property type="evidence" value="ECO:0007669"/>
    <property type="project" value="TreeGrafter"/>
</dbReference>
<dbReference type="PROSITE" id="PS50835">
    <property type="entry name" value="IG_LIKE"/>
    <property type="match status" value="1"/>
</dbReference>
<dbReference type="Gene3D" id="2.60.40.10">
    <property type="entry name" value="Immunoglobulins"/>
    <property type="match status" value="2"/>
</dbReference>
<accession>A0A132ACQ9</accession>
<organism evidence="2 3">
    <name type="scientific">Sarcoptes scabiei</name>
    <name type="common">Itch mite</name>
    <name type="synonym">Acarus scabiei</name>
    <dbReference type="NCBI Taxonomy" id="52283"/>
    <lineage>
        <taxon>Eukaryota</taxon>
        <taxon>Metazoa</taxon>
        <taxon>Ecdysozoa</taxon>
        <taxon>Arthropoda</taxon>
        <taxon>Chelicerata</taxon>
        <taxon>Arachnida</taxon>
        <taxon>Acari</taxon>
        <taxon>Acariformes</taxon>
        <taxon>Sarcoptiformes</taxon>
        <taxon>Astigmata</taxon>
        <taxon>Psoroptidia</taxon>
        <taxon>Sarcoptoidea</taxon>
        <taxon>Sarcoptidae</taxon>
        <taxon>Sarcoptinae</taxon>
        <taxon>Sarcoptes</taxon>
    </lineage>
</organism>
<gene>
    <name evidence="2" type="ORF">QR98_0072950</name>
</gene>
<dbReference type="InterPro" id="IPR013783">
    <property type="entry name" value="Ig-like_fold"/>
</dbReference>
<dbReference type="PANTHER" id="PTHR45080:SF31">
    <property type="entry name" value="MYOTILIN"/>
    <property type="match status" value="1"/>
</dbReference>
<dbReference type="Pfam" id="PF13927">
    <property type="entry name" value="Ig_3"/>
    <property type="match status" value="1"/>
</dbReference>
<evidence type="ECO:0000313" key="3">
    <source>
        <dbReference type="Proteomes" id="UP000616769"/>
    </source>
</evidence>
<dbReference type="Pfam" id="PF07679">
    <property type="entry name" value="I-set"/>
    <property type="match status" value="1"/>
</dbReference>
<dbReference type="InterPro" id="IPR036179">
    <property type="entry name" value="Ig-like_dom_sf"/>
</dbReference>
<dbReference type="SUPFAM" id="SSF48726">
    <property type="entry name" value="Immunoglobulin"/>
    <property type="match status" value="2"/>
</dbReference>
<dbReference type="EMBL" id="JXLN01012681">
    <property type="protein sequence ID" value="KPM08771.1"/>
    <property type="molecule type" value="Genomic_DNA"/>
</dbReference>
<comment type="caution">
    <text evidence="2">The sequence shown here is derived from an EMBL/GenBank/DDBJ whole genome shotgun (WGS) entry which is preliminary data.</text>
</comment>
<dbReference type="GO" id="GO:0005886">
    <property type="term" value="C:plasma membrane"/>
    <property type="evidence" value="ECO:0007669"/>
    <property type="project" value="TreeGrafter"/>
</dbReference>
<sequence>MNGRYQLSGSNLHINDVRPEDAGRYQCIAQNLGGSRESPPAQLIVRGNFCVCALHYHPHYETDFVFILVKPYFITKPEDVTALSNKMAEIHCKVGGDPLPKVTWRREGGQISSQRHPLKLV</sequence>
<dbReference type="AlphaFoldDB" id="A0A132ACQ9"/>
<dbReference type="VEuPathDB" id="VectorBase:SSCA003884"/>
<evidence type="ECO:0000313" key="2">
    <source>
        <dbReference type="EMBL" id="KPM08771.1"/>
    </source>
</evidence>
<dbReference type="GO" id="GO:0030424">
    <property type="term" value="C:axon"/>
    <property type="evidence" value="ECO:0007669"/>
    <property type="project" value="TreeGrafter"/>
</dbReference>
<dbReference type="PANTHER" id="PTHR45080">
    <property type="entry name" value="CONTACTIN 5"/>
    <property type="match status" value="1"/>
</dbReference>
<name>A0A132ACQ9_SARSC</name>
<dbReference type="InterPro" id="IPR050958">
    <property type="entry name" value="Cell_Adh-Cytoskel_Orgn"/>
</dbReference>
<dbReference type="OrthoDB" id="6481371at2759"/>
<evidence type="ECO:0000256" key="1">
    <source>
        <dbReference type="ARBA" id="ARBA00023319"/>
    </source>
</evidence>
<dbReference type="InterPro" id="IPR007110">
    <property type="entry name" value="Ig-like_dom"/>
</dbReference>
<protein>
    <submittedName>
        <fullName evidence="2">Roundabout-like protein 2</fullName>
    </submittedName>
</protein>
<proteinExistence type="predicted"/>
<dbReference type="Proteomes" id="UP000616769">
    <property type="component" value="Unassembled WGS sequence"/>
</dbReference>
<dbReference type="GO" id="GO:0007156">
    <property type="term" value="P:homophilic cell adhesion via plasma membrane adhesion molecules"/>
    <property type="evidence" value="ECO:0007669"/>
    <property type="project" value="TreeGrafter"/>
</dbReference>
<dbReference type="GO" id="GO:0050808">
    <property type="term" value="P:synapse organization"/>
    <property type="evidence" value="ECO:0007669"/>
    <property type="project" value="TreeGrafter"/>
</dbReference>
<dbReference type="GO" id="GO:0043025">
    <property type="term" value="C:neuronal cell body"/>
    <property type="evidence" value="ECO:0007669"/>
    <property type="project" value="TreeGrafter"/>
</dbReference>
<dbReference type="InterPro" id="IPR013098">
    <property type="entry name" value="Ig_I-set"/>
</dbReference>
<keyword evidence="1" id="KW-0393">Immunoglobulin domain</keyword>
<reference evidence="2 3" key="1">
    <citation type="journal article" date="2015" name="Parasit. Vectors">
        <title>Draft genome of the scabies mite.</title>
        <authorList>
            <person name="Rider S.D.Jr."/>
            <person name="Morgan M.S."/>
            <person name="Arlian L.G."/>
        </authorList>
    </citation>
    <scope>NUCLEOTIDE SEQUENCE [LARGE SCALE GENOMIC DNA]</scope>
    <source>
        <strain evidence="2">Arlian Lab</strain>
    </source>
</reference>